<feature type="region of interest" description="Disordered" evidence="1">
    <location>
        <begin position="303"/>
        <end position="328"/>
    </location>
</feature>
<evidence type="ECO:0000313" key="2">
    <source>
        <dbReference type="EMBL" id="TEY85832.1"/>
    </source>
</evidence>
<accession>A0A4Y8DGQ4</accession>
<feature type="region of interest" description="Disordered" evidence="1">
    <location>
        <begin position="720"/>
        <end position="751"/>
    </location>
</feature>
<dbReference type="NCBIfam" id="TIGR01571">
    <property type="entry name" value="A_thal_Cys_rich"/>
    <property type="match status" value="1"/>
</dbReference>
<dbReference type="OrthoDB" id="1045822at2759"/>
<dbReference type="AlphaFoldDB" id="A0A4Y8DGQ4"/>
<reference evidence="2 3" key="1">
    <citation type="submission" date="2017-11" db="EMBL/GenBank/DDBJ databases">
        <title>Comparative genomics of Botrytis spp.</title>
        <authorList>
            <person name="Valero-Jimenez C.A."/>
            <person name="Tapia P."/>
            <person name="Veloso J."/>
            <person name="Silva-Moreno E."/>
            <person name="Staats M."/>
            <person name="Valdes J.H."/>
            <person name="Van Kan J.A.L."/>
        </authorList>
    </citation>
    <scope>NUCLEOTIDE SEQUENCE [LARGE SCALE GENOMIC DNA]</scope>
    <source>
        <strain evidence="2 3">MUCL2830</strain>
    </source>
</reference>
<keyword evidence="3" id="KW-1185">Reference proteome</keyword>
<feature type="compositionally biased region" description="Polar residues" evidence="1">
    <location>
        <begin position="734"/>
        <end position="749"/>
    </location>
</feature>
<gene>
    <name evidence="2" type="ORF">BOTCAL_0011g00260</name>
</gene>
<protein>
    <recommendedName>
        <fullName evidence="4">DUF614 domain protein</fullName>
    </recommendedName>
</protein>
<dbReference type="PANTHER" id="PTHR15907">
    <property type="entry name" value="DUF614 FAMILY PROTEIN-RELATED"/>
    <property type="match status" value="1"/>
</dbReference>
<feature type="region of interest" description="Disordered" evidence="1">
    <location>
        <begin position="1070"/>
        <end position="1096"/>
    </location>
</feature>
<feature type="region of interest" description="Disordered" evidence="1">
    <location>
        <begin position="1"/>
        <end position="30"/>
    </location>
</feature>
<proteinExistence type="predicted"/>
<evidence type="ECO:0000313" key="3">
    <source>
        <dbReference type="Proteomes" id="UP000297299"/>
    </source>
</evidence>
<comment type="caution">
    <text evidence="2">The sequence shown here is derived from an EMBL/GenBank/DDBJ whole genome shotgun (WGS) entry which is preliminary data.</text>
</comment>
<dbReference type="InterPro" id="IPR006461">
    <property type="entry name" value="PLAC_motif_containing"/>
</dbReference>
<dbReference type="Proteomes" id="UP000297299">
    <property type="component" value="Unassembled WGS sequence"/>
</dbReference>
<feature type="compositionally biased region" description="Polar residues" evidence="1">
    <location>
        <begin position="303"/>
        <end position="319"/>
    </location>
</feature>
<name>A0A4Y8DGQ4_9HELO</name>
<evidence type="ECO:0008006" key="4">
    <source>
        <dbReference type="Google" id="ProtNLM"/>
    </source>
</evidence>
<dbReference type="Pfam" id="PF04749">
    <property type="entry name" value="PLAC8"/>
    <property type="match status" value="1"/>
</dbReference>
<organism evidence="2 3">
    <name type="scientific">Botryotinia calthae</name>
    <dbReference type="NCBI Taxonomy" id="38488"/>
    <lineage>
        <taxon>Eukaryota</taxon>
        <taxon>Fungi</taxon>
        <taxon>Dikarya</taxon>
        <taxon>Ascomycota</taxon>
        <taxon>Pezizomycotina</taxon>
        <taxon>Leotiomycetes</taxon>
        <taxon>Helotiales</taxon>
        <taxon>Sclerotiniaceae</taxon>
        <taxon>Botryotinia</taxon>
    </lineage>
</organism>
<sequence>MAPMTMAARREKRKLAKNPPVTKYNLDPTTPVHRQSLATTAHAPAMIEARQPTVTPQLRYAIPDQPQRSELSMNRNKSEHKGQSDWMVPFCHHPESDHKIALEGLFVPCLLYGKTHWRLKNVALGRDPHDFKPSDGCNSMCWIHGALTAACCLSIGLTLIQRARIRAQYRILGSMGNDVIKSCFCGPCVMMQHDREVRAREGASGLAKFPNDAQMSHKQPNLSQPMRYASQKAPSAENPGIENRIYNQGRRYTDSELREVPAVAILSTSEHSCQGPNNQSTSQHCEMEELKDHMLMEPHRRAINSSNAGAAVDGTTSSRQKTRVSSERPSLGSIASCSTFFVEPDSPTASIHGSYLQVKGCEKLSRMPARGNLSYVHDFSDYSATKIVLDHYAKEERRLQEKETVRCPAHFSEDKENLILSVSDDLVLSSTTSSSSSTVRQHTFKEDVAEMPLSQLVNPCRNDSCAESLDSAWLLDIPIQHRISSCSIIPRNPSSIRGSIRNHRIASCPATPGTPVISTPESSAERNRMLSCTVETAPPSSSPSPVLQNNGSSSIMDIVDYPNISTPLIQYSQYRHLLDENTLESGSPISRLSSRSRAFSCTALNPVVSCEQHSLEGCSDLAGDCSPVTIRQHRISSCCASIPSGSMNQSDGDGSHRLKDCNFTTGSSTPILTKPYRFASYVADSPQSSRKSSAVIARLMEDGYLLSGVASPIKQHRISSCGGNASGGNSTNNKNENGYVSSGSSTPNPRQHRAVSCIASTVISECDEHLIDDCEYDSKISSPLLQHNEIDCDVTSVSGEEQSHLLAVLKKEQEHLLEECVADSGPSTPLRQHRISSCVVSGPSSNRNSVVKQHRASSCPSIIPAEGSRPNSISHDSLRLPRGLLVDTSDNDQSTHTNYEDCLHTLDECITPADRAKMEASASRDTEFEKYSTRIAHHFNDQPPEFNEKSTVRKEGSRRPRFNDFASHESNAQFTLAQVLSLNQESPFISVNPMDGDGTMSVASRKGSVAPPVPFPSPAAPYPSPITPLNISGAYPQSITPLSLRKDKKRFPSEQSSAGSGFASYFGFGSSKKTSSGLIDNVGGNTGRRVESGSASRVRGLGLGAVELASFEELELEELLS</sequence>
<evidence type="ECO:0000256" key="1">
    <source>
        <dbReference type="SAM" id="MobiDB-lite"/>
    </source>
</evidence>
<dbReference type="STRING" id="38488.A0A4Y8DGQ4"/>
<dbReference type="EMBL" id="PHWZ01000011">
    <property type="protein sequence ID" value="TEY85832.1"/>
    <property type="molecule type" value="Genomic_DNA"/>
</dbReference>
<feature type="compositionally biased region" description="Low complexity" evidence="1">
    <location>
        <begin position="720"/>
        <end position="733"/>
    </location>
</feature>